<gene>
    <name evidence="1" type="ORF">BCF58_3168</name>
</gene>
<evidence type="ECO:0000313" key="1">
    <source>
        <dbReference type="EMBL" id="RKS96734.1"/>
    </source>
</evidence>
<accession>A0A495SBS6</accession>
<dbReference type="EMBL" id="RBXB01000003">
    <property type="protein sequence ID" value="RKS96734.1"/>
    <property type="molecule type" value="Genomic_DNA"/>
</dbReference>
<dbReference type="AlphaFoldDB" id="A0A495SBS6"/>
<proteinExistence type="predicted"/>
<dbReference type="RefSeq" id="WP_121462716.1">
    <property type="nucleotide sequence ID" value="NZ_RBXB01000003.1"/>
</dbReference>
<protein>
    <submittedName>
        <fullName evidence="1">TonB-like protein</fullName>
    </submittedName>
</protein>
<evidence type="ECO:0000313" key="2">
    <source>
        <dbReference type="Proteomes" id="UP000272428"/>
    </source>
</evidence>
<sequence>MVTNINFMWHKNFLTLLFFVIISLCNAQVLDRYPIDSQFYQGGRTNFYKEFHQLLLDKKIPQCSNKNEYLNLKLVVYPDSTIKLVKQDSALITKAKCTYDASREVLRYMKNWIPAEINGEKHPAIVTVQIYMDDLYEKYTDSYLPENYTTQAEFKDGIMGFRKEVANAIDVNRFQTNSAVIFSLEVNFEIDQEGKMQNVELARETDNKDFNNMILQSIRSIKKKWKPAMFHNIPIKSHFRLPLSFNFE</sequence>
<keyword evidence="2" id="KW-1185">Reference proteome</keyword>
<comment type="caution">
    <text evidence="1">The sequence shown here is derived from an EMBL/GenBank/DDBJ whole genome shotgun (WGS) entry which is preliminary data.</text>
</comment>
<reference evidence="1 2" key="1">
    <citation type="submission" date="2018-10" db="EMBL/GenBank/DDBJ databases">
        <title>Genomic Encyclopedia of Archaeal and Bacterial Type Strains, Phase II (KMG-II): from individual species to whole genera.</title>
        <authorList>
            <person name="Goeker M."/>
        </authorList>
    </citation>
    <scope>NUCLEOTIDE SEQUENCE [LARGE SCALE GENOMIC DNA]</scope>
    <source>
        <strain evidence="1 2">DSM 14219</strain>
    </source>
</reference>
<name>A0A495SBS6_9FLAO</name>
<dbReference type="Proteomes" id="UP000272428">
    <property type="component" value="Unassembled WGS sequence"/>
</dbReference>
<dbReference type="Gene3D" id="3.30.1150.10">
    <property type="match status" value="1"/>
</dbReference>
<organism evidence="1 2">
    <name type="scientific">Chryseobacterium defluvii</name>
    <dbReference type="NCBI Taxonomy" id="160396"/>
    <lineage>
        <taxon>Bacteria</taxon>
        <taxon>Pseudomonadati</taxon>
        <taxon>Bacteroidota</taxon>
        <taxon>Flavobacteriia</taxon>
        <taxon>Flavobacteriales</taxon>
        <taxon>Weeksellaceae</taxon>
        <taxon>Chryseobacterium group</taxon>
        <taxon>Chryseobacterium</taxon>
    </lineage>
</organism>
<dbReference type="SUPFAM" id="SSF74653">
    <property type="entry name" value="TolA/TonB C-terminal domain"/>
    <property type="match status" value="1"/>
</dbReference>
<dbReference type="OrthoDB" id="1265378at2"/>